<dbReference type="GO" id="GO:0020037">
    <property type="term" value="F:heme binding"/>
    <property type="evidence" value="ECO:0007669"/>
    <property type="project" value="TreeGrafter"/>
</dbReference>
<dbReference type="PIRSF" id="PIRSF006446">
    <property type="entry name" value="Cyt_quinol_oxidase_1"/>
    <property type="match status" value="1"/>
</dbReference>
<reference evidence="13" key="1">
    <citation type="submission" date="2020-11" db="EMBL/GenBank/DDBJ databases">
        <title>Nocardioides sp. nov., isolated from Soil of Cynanchum wilfordii Hemsley rhizosphere.</title>
        <authorList>
            <person name="Lee J.-S."/>
            <person name="Suh M.K."/>
            <person name="Kim J.-S."/>
        </authorList>
    </citation>
    <scope>NUCLEOTIDE SEQUENCE</scope>
    <source>
        <strain evidence="13">KCTC 19275</strain>
    </source>
</reference>
<feature type="transmembrane region" description="Helical" evidence="12">
    <location>
        <begin position="219"/>
        <end position="237"/>
    </location>
</feature>
<dbReference type="GO" id="GO:0019646">
    <property type="term" value="P:aerobic electron transport chain"/>
    <property type="evidence" value="ECO:0007669"/>
    <property type="project" value="InterPro"/>
</dbReference>
<feature type="transmembrane region" description="Helical" evidence="12">
    <location>
        <begin position="186"/>
        <end position="207"/>
    </location>
</feature>
<evidence type="ECO:0000256" key="4">
    <source>
        <dbReference type="ARBA" id="ARBA00022475"/>
    </source>
</evidence>
<name>A0A930VJA7_9ACTN</name>
<keyword evidence="7 12" id="KW-0479">Metal-binding</keyword>
<evidence type="ECO:0000256" key="3">
    <source>
        <dbReference type="ARBA" id="ARBA00022448"/>
    </source>
</evidence>
<keyword evidence="10 12" id="KW-0408">Iron</keyword>
<evidence type="ECO:0000313" key="14">
    <source>
        <dbReference type="Proteomes" id="UP000640489"/>
    </source>
</evidence>
<keyword evidence="6 12" id="KW-0812">Transmembrane</keyword>
<proteinExistence type="inferred from homology"/>
<keyword evidence="9 12" id="KW-1133">Transmembrane helix</keyword>
<feature type="transmembrane region" description="Helical" evidence="12">
    <location>
        <begin position="53"/>
        <end position="71"/>
    </location>
</feature>
<dbReference type="EMBL" id="JADKPN010000018">
    <property type="protein sequence ID" value="MBF4765785.1"/>
    <property type="molecule type" value="Genomic_DNA"/>
</dbReference>
<feature type="transmembrane region" description="Helical" evidence="12">
    <location>
        <begin position="341"/>
        <end position="362"/>
    </location>
</feature>
<evidence type="ECO:0000256" key="6">
    <source>
        <dbReference type="ARBA" id="ARBA00022692"/>
    </source>
</evidence>
<feature type="transmembrane region" description="Helical" evidence="12">
    <location>
        <begin position="12"/>
        <end position="33"/>
    </location>
</feature>
<evidence type="ECO:0000313" key="13">
    <source>
        <dbReference type="EMBL" id="MBF4765785.1"/>
    </source>
</evidence>
<evidence type="ECO:0000256" key="9">
    <source>
        <dbReference type="ARBA" id="ARBA00022989"/>
    </source>
</evidence>
<evidence type="ECO:0000256" key="10">
    <source>
        <dbReference type="ARBA" id="ARBA00023004"/>
    </source>
</evidence>
<feature type="transmembrane region" description="Helical" evidence="12">
    <location>
        <begin position="127"/>
        <end position="150"/>
    </location>
</feature>
<feature type="transmembrane region" description="Helical" evidence="12">
    <location>
        <begin position="91"/>
        <end position="115"/>
    </location>
</feature>
<protein>
    <submittedName>
        <fullName evidence="13">Cytochrome ubiquinol oxidase subunit I</fullName>
    </submittedName>
</protein>
<dbReference type="GO" id="GO:0005886">
    <property type="term" value="C:plasma membrane"/>
    <property type="evidence" value="ECO:0007669"/>
    <property type="project" value="UniProtKB-SubCell"/>
</dbReference>
<dbReference type="PANTHER" id="PTHR30365:SF15">
    <property type="entry name" value="CYTOCHROME BD UBIQUINOL OXIDASE SUBUNIT 1"/>
    <property type="match status" value="1"/>
</dbReference>
<gene>
    <name evidence="13" type="ORF">ISU07_21850</name>
</gene>
<comment type="similarity">
    <text evidence="2 12">Belongs to the cytochrome ubiquinol oxidase subunit 1 family.</text>
</comment>
<dbReference type="GO" id="GO:0070069">
    <property type="term" value="C:cytochrome complex"/>
    <property type="evidence" value="ECO:0007669"/>
    <property type="project" value="UniProtKB-UniRule"/>
</dbReference>
<evidence type="ECO:0000256" key="1">
    <source>
        <dbReference type="ARBA" id="ARBA00004651"/>
    </source>
</evidence>
<dbReference type="AlphaFoldDB" id="A0A930VJA7"/>
<feature type="transmembrane region" description="Helical" evidence="12">
    <location>
        <begin position="374"/>
        <end position="396"/>
    </location>
</feature>
<evidence type="ECO:0000256" key="8">
    <source>
        <dbReference type="ARBA" id="ARBA00022982"/>
    </source>
</evidence>
<evidence type="ECO:0000256" key="2">
    <source>
        <dbReference type="ARBA" id="ARBA00009819"/>
    </source>
</evidence>
<dbReference type="Pfam" id="PF01654">
    <property type="entry name" value="Cyt_bd_oxida_I"/>
    <property type="match status" value="1"/>
</dbReference>
<keyword evidence="5 12" id="KW-0349">Heme</keyword>
<dbReference type="GO" id="GO:0016682">
    <property type="term" value="F:oxidoreductase activity, acting on diphenols and related substances as donors, oxygen as acceptor"/>
    <property type="evidence" value="ECO:0007669"/>
    <property type="project" value="TreeGrafter"/>
</dbReference>
<comment type="caution">
    <text evidence="13">The sequence shown here is derived from an EMBL/GenBank/DDBJ whole genome shotgun (WGS) entry which is preliminary data.</text>
</comment>
<feature type="transmembrane region" description="Helical" evidence="12">
    <location>
        <begin position="416"/>
        <end position="442"/>
    </location>
</feature>
<dbReference type="PANTHER" id="PTHR30365">
    <property type="entry name" value="CYTOCHROME D UBIQUINOL OXIDASE"/>
    <property type="match status" value="1"/>
</dbReference>
<evidence type="ECO:0000256" key="7">
    <source>
        <dbReference type="ARBA" id="ARBA00022723"/>
    </source>
</evidence>
<evidence type="ECO:0000256" key="5">
    <source>
        <dbReference type="ARBA" id="ARBA00022617"/>
    </source>
</evidence>
<dbReference type="InterPro" id="IPR002585">
    <property type="entry name" value="Cyt-d_ubiquinol_oxidase_su_1"/>
</dbReference>
<sequence>MDPTDIARWQFAILTVYHFLFVPITIGLSAIVAGYQTAWVRTDDERWLRLTRFFGKLFLINFAIGVVTGIVQEFQFGMNWSDYSRFVGDIFGAPLAVEGLLAFFLESTFLGLWIFGWDRLPRKVHTACIWLVHLGTLFSAYFILAANSWMQHPVGYRFNPDTGRAEMEDFAAVLFNKVQLVTFPHVVLSAYLTGAAFVVGIAFWQLVRGKREDDGLYRLALRTGAAVALVAAVGVAVTGDIQGKIMTDVQPMKMAAAEALYETETNAGFSLLTVGSLDGSEEKFSIKVPGLLSFLATGDLDGKVKGVNQLREEYEQTYGQDPGEKYYSPSSYVPNIPLSYWTFRLMIGTGVLAAVVAGWLLLATRRGRRPRGRTIMWAALCLPFLPLLANSFGWVFTEIGRQPWAVFGLMTTASGVSPGVSTFEVTTSLTLLTLLYAVLAVIEVKLMFTYIARGADPAPETTDVHDPDGDADRPLAFAY</sequence>
<keyword evidence="11 12" id="KW-0472">Membrane</keyword>
<evidence type="ECO:0000256" key="11">
    <source>
        <dbReference type="ARBA" id="ARBA00023136"/>
    </source>
</evidence>
<keyword evidence="3 12" id="KW-0813">Transport</keyword>
<dbReference type="GO" id="GO:0009055">
    <property type="term" value="F:electron transfer activity"/>
    <property type="evidence" value="ECO:0007669"/>
    <property type="project" value="UniProtKB-UniRule"/>
</dbReference>
<keyword evidence="14" id="KW-1185">Reference proteome</keyword>
<dbReference type="GO" id="GO:0046872">
    <property type="term" value="F:metal ion binding"/>
    <property type="evidence" value="ECO:0007669"/>
    <property type="project" value="UniProtKB-UniRule"/>
</dbReference>
<evidence type="ECO:0000256" key="12">
    <source>
        <dbReference type="PIRNR" id="PIRNR006446"/>
    </source>
</evidence>
<comment type="subcellular location">
    <subcellularLocation>
        <location evidence="1">Cell membrane</location>
        <topology evidence="1">Multi-pass membrane protein</topology>
    </subcellularLocation>
</comment>
<keyword evidence="4 12" id="KW-1003">Cell membrane</keyword>
<keyword evidence="8 12" id="KW-0249">Electron transport</keyword>
<dbReference type="RefSeq" id="WP_194708965.1">
    <property type="nucleotide sequence ID" value="NZ_JADKPN010000018.1"/>
</dbReference>
<dbReference type="Proteomes" id="UP000640489">
    <property type="component" value="Unassembled WGS sequence"/>
</dbReference>
<organism evidence="13 14">
    <name type="scientific">Nocardioides islandensis</name>
    <dbReference type="NCBI Taxonomy" id="433663"/>
    <lineage>
        <taxon>Bacteria</taxon>
        <taxon>Bacillati</taxon>
        <taxon>Actinomycetota</taxon>
        <taxon>Actinomycetes</taxon>
        <taxon>Propionibacteriales</taxon>
        <taxon>Nocardioidaceae</taxon>
        <taxon>Nocardioides</taxon>
    </lineage>
</organism>
<accession>A0A930VJA7</accession>